<gene>
    <name evidence="10" type="ORF">KDY119_03565</name>
</gene>
<protein>
    <submittedName>
        <fullName evidence="10">Undecaprenyl-diphosphate phosphatase</fullName>
        <ecNumber evidence="10">3.6.1.27</ecNumber>
    </submittedName>
</protein>
<evidence type="ECO:0000256" key="6">
    <source>
        <dbReference type="ARBA" id="ARBA00023136"/>
    </source>
</evidence>
<proteinExistence type="predicted"/>
<evidence type="ECO:0000259" key="9">
    <source>
        <dbReference type="SMART" id="SM00014"/>
    </source>
</evidence>
<dbReference type="SMART" id="SM00014">
    <property type="entry name" value="acidPPc"/>
    <property type="match status" value="1"/>
</dbReference>
<evidence type="ECO:0000256" key="7">
    <source>
        <dbReference type="SAM" id="MobiDB-lite"/>
    </source>
</evidence>
<name>A0A5P9QFK5_9MICO</name>
<evidence type="ECO:0000256" key="3">
    <source>
        <dbReference type="ARBA" id="ARBA00022692"/>
    </source>
</evidence>
<feature type="transmembrane region" description="Helical" evidence="8">
    <location>
        <begin position="214"/>
        <end position="232"/>
    </location>
</feature>
<dbReference type="EMBL" id="CP045529">
    <property type="protein sequence ID" value="QFV00030.1"/>
    <property type="molecule type" value="Genomic_DNA"/>
</dbReference>
<feature type="transmembrane region" description="Helical" evidence="8">
    <location>
        <begin position="37"/>
        <end position="59"/>
    </location>
</feature>
<keyword evidence="5 8" id="KW-1133">Transmembrane helix</keyword>
<keyword evidence="4 10" id="KW-0378">Hydrolase</keyword>
<dbReference type="InterPro" id="IPR036938">
    <property type="entry name" value="PAP2/HPO_sf"/>
</dbReference>
<evidence type="ECO:0000256" key="4">
    <source>
        <dbReference type="ARBA" id="ARBA00022801"/>
    </source>
</evidence>
<dbReference type="PANTHER" id="PTHR14969">
    <property type="entry name" value="SPHINGOSINE-1-PHOSPHATE PHOSPHOHYDROLASE"/>
    <property type="match status" value="1"/>
</dbReference>
<dbReference type="Gene3D" id="1.20.144.10">
    <property type="entry name" value="Phosphatidic acid phosphatase type 2/haloperoxidase"/>
    <property type="match status" value="2"/>
</dbReference>
<dbReference type="Proteomes" id="UP000326702">
    <property type="component" value="Chromosome"/>
</dbReference>
<reference evidence="10 11" key="1">
    <citation type="submission" date="2019-10" db="EMBL/GenBank/DDBJ databases">
        <title>Genome sequence of Luteimicrobium xylanilyticum HY-24.</title>
        <authorList>
            <person name="Kim D.Y."/>
            <person name="Park H.-Y."/>
        </authorList>
    </citation>
    <scope>NUCLEOTIDE SEQUENCE [LARGE SCALE GENOMIC DNA]</scope>
    <source>
        <strain evidence="10 11">HY-24</strain>
    </source>
</reference>
<evidence type="ECO:0000313" key="11">
    <source>
        <dbReference type="Proteomes" id="UP000326702"/>
    </source>
</evidence>
<evidence type="ECO:0000256" key="1">
    <source>
        <dbReference type="ARBA" id="ARBA00004651"/>
    </source>
</evidence>
<keyword evidence="6 8" id="KW-0472">Membrane</keyword>
<feature type="domain" description="Phosphatidic acid phosphatase type 2/haloperoxidase" evidence="9">
    <location>
        <begin position="116"/>
        <end position="229"/>
    </location>
</feature>
<dbReference type="AlphaFoldDB" id="A0A5P9QFK5"/>
<sequence>MTQPAAAPAGSRFVHRYELDPTRPRVTAALRDAGVRALLPAVAWWAVVVASGLVIVHVLDGFRAEDAVDRWFEHHRTGALTTVSAVFSTIGSTPYAIGVCVLVALLVLWWTRQWWFAVVAPLALSLQAMVFATAATVVGRERPDVVKLDDSPPTSSFPSGHTSASSALYFTVALVAQRIRHDGLRRTVTVVALLIPFCVATARLYRGMHAPLDVTFGLLNGTVCMVLAWGYLRRDVRVQQPQGTQTRSAAGRTVTSSTADGSITSPST</sequence>
<feature type="region of interest" description="Disordered" evidence="7">
    <location>
        <begin position="240"/>
        <end position="268"/>
    </location>
</feature>
<feature type="transmembrane region" description="Helical" evidence="8">
    <location>
        <begin position="188"/>
        <end position="208"/>
    </location>
</feature>
<feature type="transmembrane region" description="Helical" evidence="8">
    <location>
        <begin position="79"/>
        <end position="107"/>
    </location>
</feature>
<dbReference type="RefSeq" id="WP_153022607.1">
    <property type="nucleotide sequence ID" value="NZ_BAABIH010000010.1"/>
</dbReference>
<evidence type="ECO:0000313" key="10">
    <source>
        <dbReference type="EMBL" id="QFV00030.1"/>
    </source>
</evidence>
<dbReference type="GO" id="GO:0050380">
    <property type="term" value="F:undecaprenyl-diphosphatase activity"/>
    <property type="evidence" value="ECO:0007669"/>
    <property type="project" value="UniProtKB-EC"/>
</dbReference>
<evidence type="ECO:0000256" key="5">
    <source>
        <dbReference type="ARBA" id="ARBA00022989"/>
    </source>
</evidence>
<keyword evidence="2" id="KW-1003">Cell membrane</keyword>
<keyword evidence="11" id="KW-1185">Reference proteome</keyword>
<dbReference type="EC" id="3.6.1.27" evidence="10"/>
<dbReference type="SUPFAM" id="SSF48317">
    <property type="entry name" value="Acid phosphatase/Vanadium-dependent haloperoxidase"/>
    <property type="match status" value="1"/>
</dbReference>
<dbReference type="GO" id="GO:0005886">
    <property type="term" value="C:plasma membrane"/>
    <property type="evidence" value="ECO:0007669"/>
    <property type="project" value="UniProtKB-SubCell"/>
</dbReference>
<dbReference type="InterPro" id="IPR000326">
    <property type="entry name" value="PAP2/HPO"/>
</dbReference>
<keyword evidence="3 8" id="KW-0812">Transmembrane</keyword>
<organism evidence="10 11">
    <name type="scientific">Luteimicrobium xylanilyticum</name>
    <dbReference type="NCBI Taxonomy" id="1133546"/>
    <lineage>
        <taxon>Bacteria</taxon>
        <taxon>Bacillati</taxon>
        <taxon>Actinomycetota</taxon>
        <taxon>Actinomycetes</taxon>
        <taxon>Micrococcales</taxon>
        <taxon>Luteimicrobium</taxon>
    </lineage>
</organism>
<evidence type="ECO:0000256" key="2">
    <source>
        <dbReference type="ARBA" id="ARBA00022475"/>
    </source>
</evidence>
<evidence type="ECO:0000256" key="8">
    <source>
        <dbReference type="SAM" id="Phobius"/>
    </source>
</evidence>
<feature type="transmembrane region" description="Helical" evidence="8">
    <location>
        <begin position="114"/>
        <end position="138"/>
    </location>
</feature>
<dbReference type="PANTHER" id="PTHR14969:SF62">
    <property type="entry name" value="DECAPRENYLPHOSPHORYL-5-PHOSPHORIBOSE PHOSPHATASE RV3807C-RELATED"/>
    <property type="match status" value="1"/>
</dbReference>
<dbReference type="OrthoDB" id="5289372at2"/>
<accession>A0A5P9QFK5</accession>
<dbReference type="Pfam" id="PF01569">
    <property type="entry name" value="PAP2"/>
    <property type="match status" value="1"/>
</dbReference>
<dbReference type="KEGG" id="lxl:KDY119_03565"/>
<comment type="subcellular location">
    <subcellularLocation>
        <location evidence="1">Cell membrane</location>
        <topology evidence="1">Multi-pass membrane protein</topology>
    </subcellularLocation>
</comment>
<feature type="transmembrane region" description="Helical" evidence="8">
    <location>
        <begin position="158"/>
        <end position="176"/>
    </location>
</feature>